<dbReference type="InterPro" id="IPR050638">
    <property type="entry name" value="AA-Vitamin_Transporters"/>
</dbReference>
<feature type="transmembrane region" description="Helical" evidence="6">
    <location>
        <begin position="7"/>
        <end position="28"/>
    </location>
</feature>
<feature type="transmembrane region" description="Helical" evidence="6">
    <location>
        <begin position="123"/>
        <end position="141"/>
    </location>
</feature>
<dbReference type="InterPro" id="IPR037185">
    <property type="entry name" value="EmrE-like"/>
</dbReference>
<evidence type="ECO:0000256" key="3">
    <source>
        <dbReference type="ARBA" id="ARBA00022692"/>
    </source>
</evidence>
<keyword evidence="3 6" id="KW-0812">Transmembrane</keyword>
<dbReference type="Proteomes" id="UP000076643">
    <property type="component" value="Unassembled WGS sequence"/>
</dbReference>
<feature type="domain" description="EamA" evidence="7">
    <location>
        <begin position="7"/>
        <end position="134"/>
    </location>
</feature>
<dbReference type="PANTHER" id="PTHR32322:SF2">
    <property type="entry name" value="EAMA DOMAIN-CONTAINING PROTEIN"/>
    <property type="match status" value="1"/>
</dbReference>
<proteinExistence type="inferred from homology"/>
<comment type="similarity">
    <text evidence="2">Belongs to the EamA transporter family.</text>
</comment>
<dbReference type="EMBL" id="AUYB01000103">
    <property type="protein sequence ID" value="KZN37642.1"/>
    <property type="molecule type" value="Genomic_DNA"/>
</dbReference>
<keyword evidence="4 6" id="KW-1133">Transmembrane helix</keyword>
<feature type="transmembrane region" description="Helical" evidence="6">
    <location>
        <begin position="178"/>
        <end position="203"/>
    </location>
</feature>
<accession>A0A166WM35</accession>
<evidence type="ECO:0000256" key="6">
    <source>
        <dbReference type="SAM" id="Phobius"/>
    </source>
</evidence>
<dbReference type="PANTHER" id="PTHR32322">
    <property type="entry name" value="INNER MEMBRANE TRANSPORTER"/>
    <property type="match status" value="1"/>
</dbReference>
<evidence type="ECO:0000256" key="5">
    <source>
        <dbReference type="ARBA" id="ARBA00023136"/>
    </source>
</evidence>
<gene>
    <name evidence="8" type="ORF">N475_02200</name>
</gene>
<evidence type="ECO:0000256" key="2">
    <source>
        <dbReference type="ARBA" id="ARBA00007362"/>
    </source>
</evidence>
<dbReference type="InterPro" id="IPR000620">
    <property type="entry name" value="EamA_dom"/>
</dbReference>
<feature type="transmembrane region" description="Helical" evidence="6">
    <location>
        <begin position="215"/>
        <end position="233"/>
    </location>
</feature>
<feature type="transmembrane region" description="Helical" evidence="6">
    <location>
        <begin position="90"/>
        <end position="111"/>
    </location>
</feature>
<comment type="caution">
    <text evidence="8">The sequence shown here is derived from an EMBL/GenBank/DDBJ whole genome shotgun (WGS) entry which is preliminary data.</text>
</comment>
<evidence type="ECO:0000256" key="1">
    <source>
        <dbReference type="ARBA" id="ARBA00004141"/>
    </source>
</evidence>
<keyword evidence="9" id="KW-1185">Reference proteome</keyword>
<feature type="domain" description="EamA" evidence="7">
    <location>
        <begin position="147"/>
        <end position="281"/>
    </location>
</feature>
<keyword evidence="5 6" id="KW-0472">Membrane</keyword>
<dbReference type="AlphaFoldDB" id="A0A166WM35"/>
<comment type="subcellular location">
    <subcellularLocation>
        <location evidence="1">Membrane</location>
        <topology evidence="1">Multi-pass membrane protein</topology>
    </subcellularLocation>
</comment>
<feature type="transmembrane region" description="Helical" evidence="6">
    <location>
        <begin position="264"/>
        <end position="289"/>
    </location>
</feature>
<sequence length="299" mass="32273">MPVHLSYVFVVLIWSTTPLTIVWSSATMAPTTSVLLRMVLALVLVALIMACTRIRMQWSKKAWLLYAYSGGGILVGMLFAYMASQSVPSGVISLVFGLAPIISGVLAQKLLGEEKFSLVKKSALALAMLGMVMVCYAQLQQLNLDPIGLVYVLCAVFNFSLSGVLIKRVKIAIHPMATTFGSLLIATPGFALVWFLAGAPFAVEAWSVKSMWSTLYLGVFGSLLGFLAYFHILQHMKASTVALTTLITPGFAMTLGALVNGEQITLLLFIGAVTIILSLAMYQFGGLLIGRTQNQVNHQ</sequence>
<dbReference type="SUPFAM" id="SSF103481">
    <property type="entry name" value="Multidrug resistance efflux transporter EmrE"/>
    <property type="match status" value="2"/>
</dbReference>
<reference evidence="8 9" key="1">
    <citation type="submission" date="2013-07" db="EMBL/GenBank/DDBJ databases">
        <title>Comparative Genomic and Metabolomic Analysis of Twelve Strains of Pseudoalteromonas luteoviolacea.</title>
        <authorList>
            <person name="Vynne N.G."/>
            <person name="Mansson M."/>
            <person name="Gram L."/>
        </authorList>
    </citation>
    <scope>NUCLEOTIDE SEQUENCE [LARGE SCALE GENOMIC DNA]</scope>
    <source>
        <strain evidence="8 9">DSM 6061</strain>
    </source>
</reference>
<feature type="transmembrane region" description="Helical" evidence="6">
    <location>
        <begin position="240"/>
        <end position="258"/>
    </location>
</feature>
<feature type="transmembrane region" description="Helical" evidence="6">
    <location>
        <begin position="147"/>
        <end position="166"/>
    </location>
</feature>
<evidence type="ECO:0000259" key="7">
    <source>
        <dbReference type="Pfam" id="PF00892"/>
    </source>
</evidence>
<evidence type="ECO:0000313" key="8">
    <source>
        <dbReference type="EMBL" id="KZN37642.1"/>
    </source>
</evidence>
<organism evidence="8 9">
    <name type="scientific">Pseudoalteromonas luteoviolacea DSM 6061</name>
    <dbReference type="NCBI Taxonomy" id="1365250"/>
    <lineage>
        <taxon>Bacteria</taxon>
        <taxon>Pseudomonadati</taxon>
        <taxon>Pseudomonadota</taxon>
        <taxon>Gammaproteobacteria</taxon>
        <taxon>Alteromonadales</taxon>
        <taxon>Pseudoalteromonadaceae</taxon>
        <taxon>Pseudoalteromonas</taxon>
    </lineage>
</organism>
<feature type="transmembrane region" description="Helical" evidence="6">
    <location>
        <begin position="63"/>
        <end position="84"/>
    </location>
</feature>
<protein>
    <recommendedName>
        <fullName evidence="7">EamA domain-containing protein</fullName>
    </recommendedName>
</protein>
<dbReference type="PATRIC" id="fig|1365250.3.peg.2662"/>
<feature type="transmembrane region" description="Helical" evidence="6">
    <location>
        <begin position="34"/>
        <end position="51"/>
    </location>
</feature>
<dbReference type="GO" id="GO:0016020">
    <property type="term" value="C:membrane"/>
    <property type="evidence" value="ECO:0007669"/>
    <property type="project" value="UniProtKB-SubCell"/>
</dbReference>
<evidence type="ECO:0000256" key="4">
    <source>
        <dbReference type="ARBA" id="ARBA00022989"/>
    </source>
</evidence>
<dbReference type="RefSeq" id="WP_063365383.1">
    <property type="nucleotide sequence ID" value="NZ_AQHB01000028.1"/>
</dbReference>
<dbReference type="Pfam" id="PF00892">
    <property type="entry name" value="EamA"/>
    <property type="match status" value="2"/>
</dbReference>
<name>A0A166WM35_9GAMM</name>
<evidence type="ECO:0000313" key="9">
    <source>
        <dbReference type="Proteomes" id="UP000076643"/>
    </source>
</evidence>